<dbReference type="PANTHER" id="PTHR33745:SF1">
    <property type="entry name" value="RSBT ANTAGONIST PROTEIN RSBS"/>
    <property type="match status" value="1"/>
</dbReference>
<sequence length="119" mass="13586">MERVVTSIKLYKNLIVPIQIELDDTTVEKMQHQILEEVEQNNLKSIILDISMVDILDSYISYSLTETAKMAKLLGCDTYICGMQPMVSLTLAQMGVNIREITFVKDLEEALEMTKQLNN</sequence>
<dbReference type="PROSITE" id="PS50801">
    <property type="entry name" value="STAS"/>
    <property type="match status" value="1"/>
</dbReference>
<name>A0AA46E034_9FUSO</name>
<dbReference type="EMBL" id="SOBG01000001">
    <property type="protein sequence ID" value="TDT72349.1"/>
    <property type="molecule type" value="Genomic_DNA"/>
</dbReference>
<evidence type="ECO:0000313" key="3">
    <source>
        <dbReference type="Proteomes" id="UP000294678"/>
    </source>
</evidence>
<proteinExistence type="predicted"/>
<protein>
    <submittedName>
        <fullName evidence="2">RsbT antagonist protein RsbS</fullName>
    </submittedName>
</protein>
<dbReference type="CDD" id="cd07041">
    <property type="entry name" value="STAS_RsbR_RsbS_like"/>
    <property type="match status" value="1"/>
</dbReference>
<evidence type="ECO:0000313" key="2">
    <source>
        <dbReference type="EMBL" id="TDT72349.1"/>
    </source>
</evidence>
<dbReference type="Pfam" id="PF01740">
    <property type="entry name" value="STAS"/>
    <property type="match status" value="1"/>
</dbReference>
<dbReference type="AlphaFoldDB" id="A0AA46E034"/>
<dbReference type="InterPro" id="IPR036513">
    <property type="entry name" value="STAS_dom_sf"/>
</dbReference>
<dbReference type="SUPFAM" id="SSF52091">
    <property type="entry name" value="SpoIIaa-like"/>
    <property type="match status" value="1"/>
</dbReference>
<comment type="caution">
    <text evidence="2">The sequence shown here is derived from an EMBL/GenBank/DDBJ whole genome shotgun (WGS) entry which is preliminary data.</text>
</comment>
<gene>
    <name evidence="2" type="ORF">EV215_0149</name>
</gene>
<evidence type="ECO:0000259" key="1">
    <source>
        <dbReference type="PROSITE" id="PS50801"/>
    </source>
</evidence>
<dbReference type="InterPro" id="IPR051932">
    <property type="entry name" value="Bact_StressResp_Reg"/>
</dbReference>
<organism evidence="2 3">
    <name type="scientific">Hypnocyclicus thermotrophus</name>
    <dbReference type="NCBI Taxonomy" id="1627895"/>
    <lineage>
        <taxon>Bacteria</taxon>
        <taxon>Fusobacteriati</taxon>
        <taxon>Fusobacteriota</taxon>
        <taxon>Fusobacteriia</taxon>
        <taxon>Fusobacteriales</taxon>
        <taxon>Fusobacteriaceae</taxon>
        <taxon>Hypnocyclicus</taxon>
    </lineage>
</organism>
<reference evidence="2 3" key="1">
    <citation type="submission" date="2019-03" db="EMBL/GenBank/DDBJ databases">
        <title>Genomic Encyclopedia of Type Strains, Phase IV (KMG-IV): sequencing the most valuable type-strain genomes for metagenomic binning, comparative biology and taxonomic classification.</title>
        <authorList>
            <person name="Goeker M."/>
        </authorList>
    </citation>
    <scope>NUCLEOTIDE SEQUENCE [LARGE SCALE GENOMIC DNA]</scope>
    <source>
        <strain evidence="2 3">DSM 100055</strain>
    </source>
</reference>
<accession>A0AA46E034</accession>
<dbReference type="PANTHER" id="PTHR33745">
    <property type="entry name" value="RSBT ANTAGONIST PROTEIN RSBS-RELATED"/>
    <property type="match status" value="1"/>
</dbReference>
<feature type="domain" description="STAS" evidence="1">
    <location>
        <begin position="14"/>
        <end position="114"/>
    </location>
</feature>
<dbReference type="RefSeq" id="WP_134111924.1">
    <property type="nucleotide sequence ID" value="NZ_SOBG01000001.1"/>
</dbReference>
<keyword evidence="3" id="KW-1185">Reference proteome</keyword>
<dbReference type="Gene3D" id="3.30.750.24">
    <property type="entry name" value="STAS domain"/>
    <property type="match status" value="1"/>
</dbReference>
<dbReference type="InterPro" id="IPR002645">
    <property type="entry name" value="STAS_dom"/>
</dbReference>
<dbReference type="Proteomes" id="UP000294678">
    <property type="component" value="Unassembled WGS sequence"/>
</dbReference>